<feature type="compositionally biased region" description="Basic residues" evidence="9">
    <location>
        <begin position="152"/>
        <end position="171"/>
    </location>
</feature>
<keyword evidence="6 8" id="KW-0131">Cell cycle</keyword>
<organism evidence="10 11">
    <name type="scientific">Lasallia pustulata</name>
    <dbReference type="NCBI Taxonomy" id="136370"/>
    <lineage>
        <taxon>Eukaryota</taxon>
        <taxon>Fungi</taxon>
        <taxon>Dikarya</taxon>
        <taxon>Ascomycota</taxon>
        <taxon>Pezizomycotina</taxon>
        <taxon>Lecanoromycetes</taxon>
        <taxon>OSLEUM clade</taxon>
        <taxon>Umbilicariomycetidae</taxon>
        <taxon>Umbilicariales</taxon>
        <taxon>Umbilicariaceae</taxon>
        <taxon>Lasallia</taxon>
    </lineage>
</organism>
<keyword evidence="5 8" id="KW-0539">Nucleus</keyword>
<dbReference type="InterPro" id="IPR021110">
    <property type="entry name" value="DNA_rep_checkpnt_protein"/>
</dbReference>
<dbReference type="GO" id="GO:1902977">
    <property type="term" value="P:mitotic DNA replication preinitiation complex assembly"/>
    <property type="evidence" value="ECO:0007669"/>
    <property type="project" value="TreeGrafter"/>
</dbReference>
<feature type="region of interest" description="Disordered" evidence="9">
    <location>
        <begin position="93"/>
        <end position="171"/>
    </location>
</feature>
<sequence>MKGAMVLVGDSQGGDAVGADGEGAVRRVGMRRWGGGAGGRAWKKKGQKRTTRRVIMRPVSGKWKPEPEWKGPGGGDADDEVVADTQVGDAVAAQQGGEDGEDIGDGQVGTADKGPGSQAMVGKKDGLVDAAVKSKKAPRKVSSTAHANYRALKIKNKHSKGKAGGKYGRRR</sequence>
<comment type="caution">
    <text evidence="10">The sequence shown here is derived from an EMBL/GenBank/DDBJ whole genome shotgun (WGS) entry which is preliminary data.</text>
</comment>
<reference evidence="10 11" key="1">
    <citation type="submission" date="2019-09" db="EMBL/GenBank/DDBJ databases">
        <title>The hologenome of the rock-dwelling lichen Lasallia pustulata.</title>
        <authorList>
            <person name="Greshake Tzovaras B."/>
            <person name="Segers F."/>
            <person name="Bicker A."/>
            <person name="Dal Grande F."/>
            <person name="Otte J."/>
            <person name="Hankeln T."/>
            <person name="Schmitt I."/>
            <person name="Ebersberger I."/>
        </authorList>
    </citation>
    <scope>NUCLEOTIDE SEQUENCE [LARGE SCALE GENOMIC DNA]</scope>
    <source>
        <strain evidence="10">A1-1</strain>
    </source>
</reference>
<dbReference type="GO" id="GO:0006270">
    <property type="term" value="P:DNA replication initiation"/>
    <property type="evidence" value="ECO:0007669"/>
    <property type="project" value="UniProtKB-UniRule"/>
</dbReference>
<accession>A0A5M8PRN2</accession>
<protein>
    <recommendedName>
        <fullName evidence="3 8">DNA replication regulator SLD2</fullName>
    </recommendedName>
</protein>
<dbReference type="PANTHER" id="PTHR28124:SF1">
    <property type="entry name" value="DNA REPLICATION REGULATOR SLD2"/>
    <property type="match status" value="1"/>
</dbReference>
<evidence type="ECO:0000313" key="11">
    <source>
        <dbReference type="Proteomes" id="UP000324767"/>
    </source>
</evidence>
<dbReference type="GO" id="GO:0000727">
    <property type="term" value="P:double-strand break repair via break-induced replication"/>
    <property type="evidence" value="ECO:0007669"/>
    <property type="project" value="TreeGrafter"/>
</dbReference>
<comment type="similarity">
    <text evidence="2 8">Belongs to the SLD2 family.</text>
</comment>
<evidence type="ECO:0000256" key="2">
    <source>
        <dbReference type="ARBA" id="ARBA00007276"/>
    </source>
</evidence>
<evidence type="ECO:0000313" key="10">
    <source>
        <dbReference type="EMBL" id="KAA6411353.1"/>
    </source>
</evidence>
<dbReference type="GO" id="GO:0003688">
    <property type="term" value="F:DNA replication origin binding"/>
    <property type="evidence" value="ECO:0007669"/>
    <property type="project" value="TreeGrafter"/>
</dbReference>
<name>A0A5M8PRN2_9LECA</name>
<dbReference type="EMBL" id="VXIT01000007">
    <property type="protein sequence ID" value="KAA6411353.1"/>
    <property type="molecule type" value="Genomic_DNA"/>
</dbReference>
<dbReference type="AlphaFoldDB" id="A0A5M8PRN2"/>
<dbReference type="Proteomes" id="UP000324767">
    <property type="component" value="Unassembled WGS sequence"/>
</dbReference>
<evidence type="ECO:0000256" key="7">
    <source>
        <dbReference type="ARBA" id="ARBA00025253"/>
    </source>
</evidence>
<evidence type="ECO:0000256" key="4">
    <source>
        <dbReference type="ARBA" id="ARBA00022705"/>
    </source>
</evidence>
<comment type="subcellular location">
    <subcellularLocation>
        <location evidence="1 8">Nucleus</location>
    </subcellularLocation>
</comment>
<proteinExistence type="inferred from homology"/>
<dbReference type="GO" id="GO:0003697">
    <property type="term" value="F:single-stranded DNA binding"/>
    <property type="evidence" value="ECO:0007669"/>
    <property type="project" value="TreeGrafter"/>
</dbReference>
<feature type="compositionally biased region" description="Basic residues" evidence="9">
    <location>
        <begin position="41"/>
        <end position="55"/>
    </location>
</feature>
<evidence type="ECO:0000256" key="8">
    <source>
        <dbReference type="RuleBase" id="RU367067"/>
    </source>
</evidence>
<dbReference type="GO" id="GO:0031261">
    <property type="term" value="C:DNA replication preinitiation complex"/>
    <property type="evidence" value="ECO:0007669"/>
    <property type="project" value="TreeGrafter"/>
</dbReference>
<evidence type="ECO:0000256" key="1">
    <source>
        <dbReference type="ARBA" id="ARBA00004123"/>
    </source>
</evidence>
<comment type="function">
    <text evidence="7 8">Has a role in the initiation of DNA replication. Required at S-phase checkpoint.</text>
</comment>
<keyword evidence="4 8" id="KW-0235">DNA replication</keyword>
<dbReference type="InterPro" id="IPR040203">
    <property type="entry name" value="Sld2"/>
</dbReference>
<evidence type="ECO:0000256" key="5">
    <source>
        <dbReference type="ARBA" id="ARBA00023242"/>
    </source>
</evidence>
<gene>
    <name evidence="10" type="ORF">FRX48_04633</name>
</gene>
<evidence type="ECO:0000256" key="6">
    <source>
        <dbReference type="ARBA" id="ARBA00023306"/>
    </source>
</evidence>
<evidence type="ECO:0000256" key="3">
    <source>
        <dbReference type="ARBA" id="ARBA00018363"/>
    </source>
</evidence>
<dbReference type="OrthoDB" id="8775810at2759"/>
<feature type="region of interest" description="Disordered" evidence="9">
    <location>
        <begin position="1"/>
        <end position="80"/>
    </location>
</feature>
<dbReference type="Pfam" id="PF11719">
    <property type="entry name" value="Drc1-Sld2"/>
    <property type="match status" value="1"/>
</dbReference>
<evidence type="ECO:0000256" key="9">
    <source>
        <dbReference type="SAM" id="MobiDB-lite"/>
    </source>
</evidence>
<dbReference type="PANTHER" id="PTHR28124">
    <property type="entry name" value="DNA REPLICATION REGULATOR SLD2"/>
    <property type="match status" value="1"/>
</dbReference>